<feature type="region of interest" description="Disordered" evidence="1">
    <location>
        <begin position="1"/>
        <end position="129"/>
    </location>
</feature>
<evidence type="ECO:0000313" key="2">
    <source>
        <dbReference type="EMBL" id="KAK5057502.1"/>
    </source>
</evidence>
<feature type="region of interest" description="Disordered" evidence="1">
    <location>
        <begin position="153"/>
        <end position="177"/>
    </location>
</feature>
<sequence>MPANVVSAPRSKTPVSNRRFLPTSASSISKASGPPSAPKNPFQSSRSTQGLPLAPPSSSTPRFQRPSGTPHVKDDIDVSFEEDPYSSALPRSRSMTKAQVFGGLEDETPQDQSPLLYRTTHAGRQRPEESMRKALESRLYPFTPVAKKQKVFHVQNQKQEPITISSSPEYDQDEDHEEDHIPRLISDFPDPQHLSDDDLEEEIEAIESPNKKDVTIASRFMEIPLVPNTTATVAKSAFRSISKSEDIPQIDVGQTLPDVFSPSKRNGKHDYIANGNAALVRRWVLDIAAQQSHSTQQKCEIEVAEAHLDNSRRFIVALDTDGSEWIIPAKYSQSRTSLQSGLNSIRPGSKLVLKSEATRWRVPIGPSSSEREIAVAAYWDVVT</sequence>
<accession>A0AAV9NG71</accession>
<organism evidence="2 3">
    <name type="scientific">Exophiala bonariae</name>
    <dbReference type="NCBI Taxonomy" id="1690606"/>
    <lineage>
        <taxon>Eukaryota</taxon>
        <taxon>Fungi</taxon>
        <taxon>Dikarya</taxon>
        <taxon>Ascomycota</taxon>
        <taxon>Pezizomycotina</taxon>
        <taxon>Eurotiomycetes</taxon>
        <taxon>Chaetothyriomycetidae</taxon>
        <taxon>Chaetothyriales</taxon>
        <taxon>Herpotrichiellaceae</taxon>
        <taxon>Exophiala</taxon>
    </lineage>
</organism>
<feature type="compositionally biased region" description="Polar residues" evidence="1">
    <location>
        <begin position="41"/>
        <end position="62"/>
    </location>
</feature>
<evidence type="ECO:0000313" key="3">
    <source>
        <dbReference type="Proteomes" id="UP001358417"/>
    </source>
</evidence>
<comment type="caution">
    <text evidence="2">The sequence shown here is derived from an EMBL/GenBank/DDBJ whole genome shotgun (WGS) entry which is preliminary data.</text>
</comment>
<name>A0AAV9NG71_9EURO</name>
<dbReference type="EMBL" id="JAVRRD010000006">
    <property type="protein sequence ID" value="KAK5057502.1"/>
    <property type="molecule type" value="Genomic_DNA"/>
</dbReference>
<protein>
    <submittedName>
        <fullName evidence="2">Uncharacterized protein</fullName>
    </submittedName>
</protein>
<keyword evidence="3" id="KW-1185">Reference proteome</keyword>
<reference evidence="2 3" key="1">
    <citation type="submission" date="2023-08" db="EMBL/GenBank/DDBJ databases">
        <title>Black Yeasts Isolated from many extreme environments.</title>
        <authorList>
            <person name="Coleine C."/>
            <person name="Stajich J.E."/>
            <person name="Selbmann L."/>
        </authorList>
    </citation>
    <scope>NUCLEOTIDE SEQUENCE [LARGE SCALE GENOMIC DNA]</scope>
    <source>
        <strain evidence="2 3">CCFEE 5792</strain>
    </source>
</reference>
<dbReference type="RefSeq" id="XP_064708620.1">
    <property type="nucleotide sequence ID" value="XM_064855031.1"/>
</dbReference>
<gene>
    <name evidence="2" type="ORF">LTR84_011502</name>
</gene>
<dbReference type="AlphaFoldDB" id="A0AAV9NG71"/>
<proteinExistence type="predicted"/>
<feature type="compositionally biased region" description="Polar residues" evidence="1">
    <location>
        <begin position="154"/>
        <end position="168"/>
    </location>
</feature>
<dbReference type="GeneID" id="89979652"/>
<dbReference type="Proteomes" id="UP001358417">
    <property type="component" value="Unassembled WGS sequence"/>
</dbReference>
<evidence type="ECO:0000256" key="1">
    <source>
        <dbReference type="SAM" id="MobiDB-lite"/>
    </source>
</evidence>